<evidence type="ECO:0000256" key="1">
    <source>
        <dbReference type="SAM" id="Phobius"/>
    </source>
</evidence>
<dbReference type="AlphaFoldDB" id="A0A857JCL8"/>
<keyword evidence="1" id="KW-0812">Transmembrane</keyword>
<accession>A0A857JCL8</accession>
<evidence type="ECO:0000313" key="2">
    <source>
        <dbReference type="EMBL" id="QHJ00426.1"/>
    </source>
</evidence>
<dbReference type="Proteomes" id="UP000464787">
    <property type="component" value="Chromosome"/>
</dbReference>
<gene>
    <name evidence="2" type="ORF">GT347_22075</name>
</gene>
<proteinExistence type="predicted"/>
<reference evidence="2 3" key="1">
    <citation type="submission" date="2020-01" db="EMBL/GenBank/DDBJ databases">
        <title>Genome sequencing of strain KACC 21265.</title>
        <authorList>
            <person name="Heo J."/>
            <person name="Kim S.-J."/>
            <person name="Kim J.-S."/>
            <person name="Hong S.-B."/>
            <person name="Kwon S.-W."/>
        </authorList>
    </citation>
    <scope>NUCLEOTIDE SEQUENCE [LARGE SCALE GENOMIC DNA]</scope>
    <source>
        <strain evidence="2 3">KACC 21265</strain>
    </source>
</reference>
<name>A0A857JCL8_9BURK</name>
<dbReference type="RefSeq" id="WP_160554236.1">
    <property type="nucleotide sequence ID" value="NZ_CP047650.1"/>
</dbReference>
<sequence>MTKSPERFDLAGGEYSPPSPFQTLDEIIAESRSRKYHRTASAVLVYLVVAGLLVFLAALLLALKMDLAHASTPVVAIAASTIVSITVLTIALAKYSFGMGDRPDDSGKKEKGEAFTAPTIEMVKVLGDVVGKAGEALKGLKP</sequence>
<organism evidence="2 3">
    <name type="scientific">Xylophilus rhododendri</name>
    <dbReference type="NCBI Taxonomy" id="2697032"/>
    <lineage>
        <taxon>Bacteria</taxon>
        <taxon>Pseudomonadati</taxon>
        <taxon>Pseudomonadota</taxon>
        <taxon>Betaproteobacteria</taxon>
        <taxon>Burkholderiales</taxon>
        <taxon>Xylophilus</taxon>
    </lineage>
</organism>
<dbReference type="KEGG" id="xyk:GT347_22075"/>
<keyword evidence="1" id="KW-0472">Membrane</keyword>
<keyword evidence="3" id="KW-1185">Reference proteome</keyword>
<dbReference type="EMBL" id="CP047650">
    <property type="protein sequence ID" value="QHJ00426.1"/>
    <property type="molecule type" value="Genomic_DNA"/>
</dbReference>
<feature type="transmembrane region" description="Helical" evidence="1">
    <location>
        <begin position="42"/>
        <end position="62"/>
    </location>
</feature>
<evidence type="ECO:0000313" key="3">
    <source>
        <dbReference type="Proteomes" id="UP000464787"/>
    </source>
</evidence>
<feature type="transmembrane region" description="Helical" evidence="1">
    <location>
        <begin position="74"/>
        <end position="93"/>
    </location>
</feature>
<protein>
    <submittedName>
        <fullName evidence="2">Uncharacterized protein</fullName>
    </submittedName>
</protein>
<keyword evidence="1" id="KW-1133">Transmembrane helix</keyword>